<reference evidence="1" key="1">
    <citation type="submission" date="2014-09" db="EMBL/GenBank/DDBJ databases">
        <authorList>
            <person name="Magalhaes I.L.F."/>
            <person name="Oliveira U."/>
            <person name="Santos F.R."/>
            <person name="Vidigal T.H.D.A."/>
            <person name="Brescovit A.D."/>
            <person name="Santos A.J."/>
        </authorList>
    </citation>
    <scope>NUCLEOTIDE SEQUENCE</scope>
    <source>
        <tissue evidence="1">Shoot tissue taken approximately 20 cm above the soil surface</tissue>
    </source>
</reference>
<organism evidence="1">
    <name type="scientific">Arundo donax</name>
    <name type="common">Giant reed</name>
    <name type="synonym">Donax arundinaceus</name>
    <dbReference type="NCBI Taxonomy" id="35708"/>
    <lineage>
        <taxon>Eukaryota</taxon>
        <taxon>Viridiplantae</taxon>
        <taxon>Streptophyta</taxon>
        <taxon>Embryophyta</taxon>
        <taxon>Tracheophyta</taxon>
        <taxon>Spermatophyta</taxon>
        <taxon>Magnoliopsida</taxon>
        <taxon>Liliopsida</taxon>
        <taxon>Poales</taxon>
        <taxon>Poaceae</taxon>
        <taxon>PACMAD clade</taxon>
        <taxon>Arundinoideae</taxon>
        <taxon>Arundineae</taxon>
        <taxon>Arundo</taxon>
    </lineage>
</organism>
<sequence>MKNFFTTLVSLMRIIAYWDYSLILSMNQ</sequence>
<dbReference type="AlphaFoldDB" id="A0A0A9GUP2"/>
<protein>
    <submittedName>
        <fullName evidence="1">Uncharacterized protein</fullName>
    </submittedName>
</protein>
<accession>A0A0A9GUP2</accession>
<evidence type="ECO:0000313" key="1">
    <source>
        <dbReference type="EMBL" id="JAE24298.1"/>
    </source>
</evidence>
<name>A0A0A9GUP2_ARUDO</name>
<proteinExistence type="predicted"/>
<dbReference type="EMBL" id="GBRH01173598">
    <property type="protein sequence ID" value="JAE24298.1"/>
    <property type="molecule type" value="Transcribed_RNA"/>
</dbReference>
<reference evidence="1" key="2">
    <citation type="journal article" date="2015" name="Data Brief">
        <title>Shoot transcriptome of the giant reed, Arundo donax.</title>
        <authorList>
            <person name="Barrero R.A."/>
            <person name="Guerrero F.D."/>
            <person name="Moolhuijzen P."/>
            <person name="Goolsby J.A."/>
            <person name="Tidwell J."/>
            <person name="Bellgard S.E."/>
            <person name="Bellgard M.I."/>
        </authorList>
    </citation>
    <scope>NUCLEOTIDE SEQUENCE</scope>
    <source>
        <tissue evidence="1">Shoot tissue taken approximately 20 cm above the soil surface</tissue>
    </source>
</reference>